<protein>
    <submittedName>
        <fullName evidence="1">Type 2A phosphatase-associated protein 42</fullName>
    </submittedName>
</protein>
<sequence length="328" mass="38119">MSGQTIREKYQWLVSEVTRLQDVSPKNTIEFQTQLLHTIKQFDIIRSMIDSLDVFSDNEFFEEINPVYLPFLNIDYYSGELKSMVMSDGQQVGVEFKLPNLIEAKEFYNQYLQRLKSMEVLNVQQIKQLDGHTLSREDKIEAYKYEKSLKAKLASQTVKEDDDEDTKRDLYTDEIKLLVMKCLNSLNLLDMEIQVLGNRPEPKIQEIQSDDRERSKIDDDGFSTKLDVIPQNLAIGDLIKNGKVMRPFTITRQNLKDKVFGTGQVLPSMTVEEYVDWELANGKMAKPEEPKPEKDSDAEDEEEEYKAREWDDWKDDNPKGMGNTMNLG</sequence>
<organism evidence="1 2">
    <name type="scientific">[Candida] jaroonii</name>
    <dbReference type="NCBI Taxonomy" id="467808"/>
    <lineage>
        <taxon>Eukaryota</taxon>
        <taxon>Fungi</taxon>
        <taxon>Dikarya</taxon>
        <taxon>Ascomycota</taxon>
        <taxon>Saccharomycotina</taxon>
        <taxon>Pichiomycetes</taxon>
        <taxon>Debaryomycetaceae</taxon>
        <taxon>Yamadazyma</taxon>
    </lineage>
</organism>
<comment type="caution">
    <text evidence="1">The sequence shown here is derived from an EMBL/GenBank/DDBJ whole genome shotgun (WGS) entry which is preliminary data.</text>
</comment>
<accession>A0ACA9Y865</accession>
<keyword evidence="2" id="KW-1185">Reference proteome</keyword>
<name>A0ACA9Y865_9ASCO</name>
<reference evidence="1" key="1">
    <citation type="submission" date="2022-06" db="EMBL/GenBank/DDBJ databases">
        <authorList>
            <person name="Legras J.-L."/>
            <person name="Devillers H."/>
            <person name="Grondin C."/>
        </authorList>
    </citation>
    <scope>NUCLEOTIDE SEQUENCE</scope>
    <source>
        <strain evidence="1">CLIB 1444</strain>
    </source>
</reference>
<dbReference type="Proteomes" id="UP001152531">
    <property type="component" value="Unassembled WGS sequence"/>
</dbReference>
<evidence type="ECO:0000313" key="1">
    <source>
        <dbReference type="EMBL" id="CAH6720624.1"/>
    </source>
</evidence>
<evidence type="ECO:0000313" key="2">
    <source>
        <dbReference type="Proteomes" id="UP001152531"/>
    </source>
</evidence>
<gene>
    <name evidence="1" type="ORF">CLIB1444_04S04280</name>
</gene>
<proteinExistence type="predicted"/>
<dbReference type="EMBL" id="CALSDN010000004">
    <property type="protein sequence ID" value="CAH6720624.1"/>
    <property type="molecule type" value="Genomic_DNA"/>
</dbReference>